<dbReference type="PROSITE" id="PS50011">
    <property type="entry name" value="PROTEIN_KINASE_DOM"/>
    <property type="match status" value="1"/>
</dbReference>
<dbReference type="GO" id="GO:0005524">
    <property type="term" value="F:ATP binding"/>
    <property type="evidence" value="ECO:0007669"/>
    <property type="project" value="UniProtKB-KW"/>
</dbReference>
<evidence type="ECO:0000256" key="3">
    <source>
        <dbReference type="ARBA" id="ARBA00022741"/>
    </source>
</evidence>
<dbReference type="AlphaFoldDB" id="A0AAV1F384"/>
<keyword evidence="4 9" id="KW-0418">Kinase</keyword>
<dbReference type="InterPro" id="IPR050494">
    <property type="entry name" value="Ser_Thr_dual-spec_kinase"/>
</dbReference>
<dbReference type="GO" id="GO:0003714">
    <property type="term" value="F:transcription corepressor activity"/>
    <property type="evidence" value="ECO:0007669"/>
    <property type="project" value="TreeGrafter"/>
</dbReference>
<dbReference type="GO" id="GO:0003677">
    <property type="term" value="F:DNA binding"/>
    <property type="evidence" value="ECO:0007669"/>
    <property type="project" value="UniProtKB-KW"/>
</dbReference>
<dbReference type="PANTHER" id="PTHR24058">
    <property type="entry name" value="DUAL SPECIFICITY PROTEIN KINASE"/>
    <property type="match status" value="1"/>
</dbReference>
<dbReference type="GO" id="GO:0004713">
    <property type="term" value="F:protein tyrosine kinase activity"/>
    <property type="evidence" value="ECO:0007669"/>
    <property type="project" value="TreeGrafter"/>
</dbReference>
<dbReference type="GO" id="GO:0005737">
    <property type="term" value="C:cytoplasm"/>
    <property type="evidence" value="ECO:0007669"/>
    <property type="project" value="TreeGrafter"/>
</dbReference>
<dbReference type="InterPro" id="IPR011009">
    <property type="entry name" value="Kinase-like_dom_sf"/>
</dbReference>
<keyword evidence="9" id="KW-0238">DNA-binding</keyword>
<feature type="domain" description="Protein kinase" evidence="8">
    <location>
        <begin position="1"/>
        <end position="191"/>
    </location>
</feature>
<keyword evidence="9" id="KW-0371">Homeobox</keyword>
<feature type="region of interest" description="Disordered" evidence="6">
    <location>
        <begin position="235"/>
        <end position="300"/>
    </location>
</feature>
<accession>A0AAV1F384</accession>
<evidence type="ECO:0000256" key="4">
    <source>
        <dbReference type="ARBA" id="ARBA00022777"/>
    </source>
</evidence>
<dbReference type="GO" id="GO:0004674">
    <property type="term" value="F:protein serine/threonine kinase activity"/>
    <property type="evidence" value="ECO:0007669"/>
    <property type="project" value="UniProtKB-KW"/>
</dbReference>
<gene>
    <name evidence="9" type="ORF">XNOV1_A016268</name>
</gene>
<feature type="transmembrane region" description="Helical" evidence="7">
    <location>
        <begin position="54"/>
        <end position="72"/>
    </location>
</feature>
<keyword evidence="1" id="KW-0723">Serine/threonine-protein kinase</keyword>
<sequence>MLVNQKSQPFKIKVIDFGLSLKKSEVEEGMVRQAVPFRAPELVLGLPLTEAIDMWSLGCLLAMLYMSAYLFTSSCVYQHMRSIVQILGQPADHLLSAGSMSRKFFIQSQYLDNHKWWLKTPAEYQLDTGIVSQPGVGSVKSLDDFVTLHPELCGSTEREDCRAFISLLKLLLNTDPEQRICPEQALKHLFVSMVHLQETDNRGYVDFTSYKMSVTHRDEPEEEVLFEPAEEVVAQEEEHLGSAVPGSFQERPEEAETTDSALSDLAVTQTGLEDGPTEEEERVDSESPAEGPPVRERRSRLKQFRKFCSRALRTMFGLRRRN</sequence>
<dbReference type="Proteomes" id="UP001178508">
    <property type="component" value="Chromosome 4"/>
</dbReference>
<organism evidence="9 10">
    <name type="scientific">Xyrichtys novacula</name>
    <name type="common">Pearly razorfish</name>
    <name type="synonym">Hemipteronotus novacula</name>
    <dbReference type="NCBI Taxonomy" id="13765"/>
    <lineage>
        <taxon>Eukaryota</taxon>
        <taxon>Metazoa</taxon>
        <taxon>Chordata</taxon>
        <taxon>Craniata</taxon>
        <taxon>Vertebrata</taxon>
        <taxon>Euteleostomi</taxon>
        <taxon>Actinopterygii</taxon>
        <taxon>Neopterygii</taxon>
        <taxon>Teleostei</taxon>
        <taxon>Neoteleostei</taxon>
        <taxon>Acanthomorphata</taxon>
        <taxon>Eupercaria</taxon>
        <taxon>Labriformes</taxon>
        <taxon>Labridae</taxon>
        <taxon>Xyrichtys</taxon>
    </lineage>
</organism>
<dbReference type="GO" id="GO:0003713">
    <property type="term" value="F:transcription coactivator activity"/>
    <property type="evidence" value="ECO:0007669"/>
    <property type="project" value="TreeGrafter"/>
</dbReference>
<dbReference type="PANTHER" id="PTHR24058:SF53">
    <property type="entry name" value="HOMEODOMAIN-INTERACTING PROTEIN KINASE 2"/>
    <property type="match status" value="1"/>
</dbReference>
<keyword evidence="7" id="KW-1133">Transmembrane helix</keyword>
<dbReference type="Gene3D" id="1.10.510.10">
    <property type="entry name" value="Transferase(Phosphotransferase) domain 1"/>
    <property type="match status" value="1"/>
</dbReference>
<evidence type="ECO:0000256" key="7">
    <source>
        <dbReference type="SAM" id="Phobius"/>
    </source>
</evidence>
<proteinExistence type="predicted"/>
<feature type="compositionally biased region" description="Polar residues" evidence="6">
    <location>
        <begin position="258"/>
        <end position="271"/>
    </location>
</feature>
<keyword evidence="2" id="KW-0808">Transferase</keyword>
<dbReference type="GO" id="GO:0016605">
    <property type="term" value="C:PML body"/>
    <property type="evidence" value="ECO:0007669"/>
    <property type="project" value="TreeGrafter"/>
</dbReference>
<dbReference type="GO" id="GO:0007224">
    <property type="term" value="P:smoothened signaling pathway"/>
    <property type="evidence" value="ECO:0007669"/>
    <property type="project" value="TreeGrafter"/>
</dbReference>
<dbReference type="InterPro" id="IPR000719">
    <property type="entry name" value="Prot_kinase_dom"/>
</dbReference>
<keyword evidence="10" id="KW-1185">Reference proteome</keyword>
<evidence type="ECO:0000313" key="10">
    <source>
        <dbReference type="Proteomes" id="UP001178508"/>
    </source>
</evidence>
<keyword evidence="7" id="KW-0472">Membrane</keyword>
<protein>
    <submittedName>
        <fullName evidence="9">Homeodomain-interacting protein kinase 1-like</fullName>
    </submittedName>
</protein>
<dbReference type="GO" id="GO:0046332">
    <property type="term" value="F:SMAD binding"/>
    <property type="evidence" value="ECO:0007669"/>
    <property type="project" value="TreeGrafter"/>
</dbReference>
<name>A0AAV1F384_XYRNO</name>
<evidence type="ECO:0000259" key="8">
    <source>
        <dbReference type="PROSITE" id="PS50011"/>
    </source>
</evidence>
<dbReference type="SUPFAM" id="SSF56112">
    <property type="entry name" value="Protein kinase-like (PK-like)"/>
    <property type="match status" value="1"/>
</dbReference>
<reference evidence="9" key="1">
    <citation type="submission" date="2023-08" db="EMBL/GenBank/DDBJ databases">
        <authorList>
            <person name="Alioto T."/>
            <person name="Alioto T."/>
            <person name="Gomez Garrido J."/>
        </authorList>
    </citation>
    <scope>NUCLEOTIDE SEQUENCE</scope>
</reference>
<evidence type="ECO:0000256" key="6">
    <source>
        <dbReference type="SAM" id="MobiDB-lite"/>
    </source>
</evidence>
<evidence type="ECO:0000256" key="5">
    <source>
        <dbReference type="ARBA" id="ARBA00022840"/>
    </source>
</evidence>
<dbReference type="GO" id="GO:0045944">
    <property type="term" value="P:positive regulation of transcription by RNA polymerase II"/>
    <property type="evidence" value="ECO:0007669"/>
    <property type="project" value="TreeGrafter"/>
</dbReference>
<dbReference type="GO" id="GO:0042771">
    <property type="term" value="P:intrinsic apoptotic signaling pathway in response to DNA damage by p53 class mediator"/>
    <property type="evidence" value="ECO:0007669"/>
    <property type="project" value="TreeGrafter"/>
</dbReference>
<evidence type="ECO:0000256" key="2">
    <source>
        <dbReference type="ARBA" id="ARBA00022679"/>
    </source>
</evidence>
<dbReference type="EMBL" id="OY660867">
    <property type="protein sequence ID" value="CAJ1055274.1"/>
    <property type="molecule type" value="Genomic_DNA"/>
</dbReference>
<keyword evidence="7" id="KW-0812">Transmembrane</keyword>
<evidence type="ECO:0000256" key="1">
    <source>
        <dbReference type="ARBA" id="ARBA00022527"/>
    </source>
</evidence>
<dbReference type="Pfam" id="PF00069">
    <property type="entry name" value="Pkinase"/>
    <property type="match status" value="1"/>
</dbReference>
<keyword evidence="5" id="KW-0067">ATP-binding</keyword>
<evidence type="ECO:0000313" key="9">
    <source>
        <dbReference type="EMBL" id="CAJ1055274.1"/>
    </source>
</evidence>
<keyword evidence="3" id="KW-0547">Nucleotide-binding</keyword>